<comment type="caution">
    <text evidence="8">The sequence shown here is derived from an EMBL/GenBank/DDBJ whole genome shotgun (WGS) entry which is preliminary data.</text>
</comment>
<comment type="catalytic activity">
    <reaction evidence="4">
        <text>O-phospho-L-seryl-[protein] + H2O = L-seryl-[protein] + phosphate</text>
        <dbReference type="Rhea" id="RHEA:20629"/>
        <dbReference type="Rhea" id="RHEA-COMP:9863"/>
        <dbReference type="Rhea" id="RHEA-COMP:11604"/>
        <dbReference type="ChEBI" id="CHEBI:15377"/>
        <dbReference type="ChEBI" id="CHEBI:29999"/>
        <dbReference type="ChEBI" id="CHEBI:43474"/>
        <dbReference type="ChEBI" id="CHEBI:83421"/>
        <dbReference type="EC" id="3.1.3.16"/>
    </reaction>
</comment>
<comment type="catalytic activity">
    <reaction evidence="5">
        <text>O-phospho-L-threonyl-[protein] + H2O = L-threonyl-[protein] + phosphate</text>
        <dbReference type="Rhea" id="RHEA:47004"/>
        <dbReference type="Rhea" id="RHEA-COMP:11060"/>
        <dbReference type="Rhea" id="RHEA-COMP:11605"/>
        <dbReference type="ChEBI" id="CHEBI:15377"/>
        <dbReference type="ChEBI" id="CHEBI:30013"/>
        <dbReference type="ChEBI" id="CHEBI:43474"/>
        <dbReference type="ChEBI" id="CHEBI:61977"/>
        <dbReference type="EC" id="3.1.3.16"/>
    </reaction>
</comment>
<keyword evidence="9" id="KW-1185">Reference proteome</keyword>
<evidence type="ECO:0000256" key="1">
    <source>
        <dbReference type="ARBA" id="ARBA00008601"/>
    </source>
</evidence>
<dbReference type="InterPro" id="IPR000340">
    <property type="entry name" value="Dual-sp_phosphatase_cat-dom"/>
</dbReference>
<gene>
    <name evidence="8" type="ORF">RIMI_LOCUS20565996</name>
</gene>
<dbReference type="SUPFAM" id="SSF52799">
    <property type="entry name" value="(Phosphotyrosine protein) phosphatases II"/>
    <property type="match status" value="1"/>
</dbReference>
<evidence type="ECO:0000256" key="5">
    <source>
        <dbReference type="ARBA" id="ARBA00048336"/>
    </source>
</evidence>
<organism evidence="8 9">
    <name type="scientific">Ranitomeya imitator</name>
    <name type="common">mimic poison frog</name>
    <dbReference type="NCBI Taxonomy" id="111125"/>
    <lineage>
        <taxon>Eukaryota</taxon>
        <taxon>Metazoa</taxon>
        <taxon>Chordata</taxon>
        <taxon>Craniata</taxon>
        <taxon>Vertebrata</taxon>
        <taxon>Euteleostomi</taxon>
        <taxon>Amphibia</taxon>
        <taxon>Batrachia</taxon>
        <taxon>Anura</taxon>
        <taxon>Neobatrachia</taxon>
        <taxon>Hyloidea</taxon>
        <taxon>Dendrobatidae</taxon>
        <taxon>Dendrobatinae</taxon>
        <taxon>Ranitomeya</taxon>
    </lineage>
</organism>
<comment type="catalytic activity">
    <reaction evidence="6">
        <text>O-phospho-L-tyrosyl-[protein] + H2O = L-tyrosyl-[protein] + phosphate</text>
        <dbReference type="Rhea" id="RHEA:10684"/>
        <dbReference type="Rhea" id="RHEA-COMP:10136"/>
        <dbReference type="Rhea" id="RHEA-COMP:20101"/>
        <dbReference type="ChEBI" id="CHEBI:15377"/>
        <dbReference type="ChEBI" id="CHEBI:43474"/>
        <dbReference type="ChEBI" id="CHEBI:46858"/>
        <dbReference type="ChEBI" id="CHEBI:61978"/>
        <dbReference type="EC" id="3.1.3.48"/>
    </reaction>
</comment>
<evidence type="ECO:0000313" key="8">
    <source>
        <dbReference type="EMBL" id="CAJ0965729.1"/>
    </source>
</evidence>
<accession>A0ABN9MGH0</accession>
<evidence type="ECO:0000259" key="7">
    <source>
        <dbReference type="Pfam" id="PF00782"/>
    </source>
</evidence>
<evidence type="ECO:0000256" key="3">
    <source>
        <dbReference type="ARBA" id="ARBA00022912"/>
    </source>
</evidence>
<keyword evidence="2" id="KW-0378">Hydrolase</keyword>
<dbReference type="PANTHER" id="PTHR45948:SF1">
    <property type="entry name" value="TYROSINE-PROTEIN PHOSPHATASE DOMAIN-CONTAINING PROTEIN"/>
    <property type="match status" value="1"/>
</dbReference>
<evidence type="ECO:0000256" key="2">
    <source>
        <dbReference type="ARBA" id="ARBA00022801"/>
    </source>
</evidence>
<keyword evidence="3" id="KW-0904">Protein phosphatase</keyword>
<dbReference type="Proteomes" id="UP001176940">
    <property type="component" value="Unassembled WGS sequence"/>
</dbReference>
<name>A0ABN9MGH0_9NEOB</name>
<evidence type="ECO:0000313" key="9">
    <source>
        <dbReference type="Proteomes" id="UP001176940"/>
    </source>
</evidence>
<dbReference type="EMBL" id="CAUEEQ010069300">
    <property type="protein sequence ID" value="CAJ0965729.1"/>
    <property type="molecule type" value="Genomic_DNA"/>
</dbReference>
<reference evidence="8" key="1">
    <citation type="submission" date="2023-07" db="EMBL/GenBank/DDBJ databases">
        <authorList>
            <person name="Stuckert A."/>
        </authorList>
    </citation>
    <scope>NUCLEOTIDE SEQUENCE</scope>
</reference>
<dbReference type="InterPro" id="IPR029021">
    <property type="entry name" value="Prot-tyrosine_phosphatase-like"/>
</dbReference>
<dbReference type="Pfam" id="PF00782">
    <property type="entry name" value="DSPc"/>
    <property type="match status" value="1"/>
</dbReference>
<protein>
    <recommendedName>
        <fullName evidence="7">Dual specificity phosphatase catalytic domain-containing protein</fullName>
    </recommendedName>
</protein>
<comment type="similarity">
    <text evidence="1">Belongs to the protein-tyrosine phosphatase family. Non-receptor class dual specificity subfamily.</text>
</comment>
<dbReference type="Gene3D" id="3.90.190.10">
    <property type="entry name" value="Protein tyrosine phosphatase superfamily"/>
    <property type="match status" value="1"/>
</dbReference>
<feature type="domain" description="Dual specificity phosphatase catalytic" evidence="7">
    <location>
        <begin position="8"/>
        <end position="63"/>
    </location>
</feature>
<sequence length="132" mass="15394">MADTGVSCVHSLAGVSRSTTILVAYLMTVTSCGWEDCLSAVRAVRAYVGPNIGFQQQLQEYERTTVKEYRMWLLQEYGRSPFKDQERVLRLLSEQEQKEQLRQTQKHWMNRSETDYSLPYKAYGSKNRWSDV</sequence>
<evidence type="ECO:0000256" key="4">
    <source>
        <dbReference type="ARBA" id="ARBA00047761"/>
    </source>
</evidence>
<dbReference type="PANTHER" id="PTHR45948">
    <property type="entry name" value="DUAL SPECIFICITY PROTEIN PHOSPHATASE DDB_G0269404-RELATED"/>
    <property type="match status" value="1"/>
</dbReference>
<evidence type="ECO:0000256" key="6">
    <source>
        <dbReference type="ARBA" id="ARBA00051722"/>
    </source>
</evidence>
<proteinExistence type="inferred from homology"/>